<feature type="transmembrane region" description="Helical" evidence="1">
    <location>
        <begin position="122"/>
        <end position="138"/>
    </location>
</feature>
<feature type="transmembrane region" description="Helical" evidence="1">
    <location>
        <begin position="54"/>
        <end position="76"/>
    </location>
</feature>
<dbReference type="STRING" id="1469948.GCA_000732725_03669"/>
<comment type="caution">
    <text evidence="2">The sequence shown here is derived from an EMBL/GenBank/DDBJ whole genome shotgun (WGS) entry which is preliminary data.</text>
</comment>
<feature type="transmembrane region" description="Helical" evidence="1">
    <location>
        <begin position="150"/>
        <end position="172"/>
    </location>
</feature>
<keyword evidence="2" id="KW-0808">Transferase</keyword>
<keyword evidence="1" id="KW-0472">Membrane</keyword>
<dbReference type="InterPro" id="IPR049458">
    <property type="entry name" value="EpsG-like"/>
</dbReference>
<evidence type="ECO:0000256" key="1">
    <source>
        <dbReference type="SAM" id="Phobius"/>
    </source>
</evidence>
<gene>
    <name evidence="2" type="ORF">EDD76_104192</name>
</gene>
<feature type="transmembrane region" description="Helical" evidence="1">
    <location>
        <begin position="192"/>
        <end position="216"/>
    </location>
</feature>
<evidence type="ECO:0000313" key="3">
    <source>
        <dbReference type="Proteomes" id="UP000295718"/>
    </source>
</evidence>
<protein>
    <submittedName>
        <fullName evidence="2">EpsG-like putative glucosyltransferase</fullName>
    </submittedName>
</protein>
<feature type="transmembrane region" description="Helical" evidence="1">
    <location>
        <begin position="294"/>
        <end position="314"/>
    </location>
</feature>
<feature type="transmembrane region" description="Helical" evidence="1">
    <location>
        <begin position="263"/>
        <end position="282"/>
    </location>
</feature>
<organism evidence="2 3">
    <name type="scientific">Kineothrix alysoides</name>
    <dbReference type="NCBI Taxonomy" id="1469948"/>
    <lineage>
        <taxon>Bacteria</taxon>
        <taxon>Bacillati</taxon>
        <taxon>Bacillota</taxon>
        <taxon>Clostridia</taxon>
        <taxon>Lachnospirales</taxon>
        <taxon>Lachnospiraceae</taxon>
        <taxon>Kineothrix</taxon>
    </lineage>
</organism>
<keyword evidence="1" id="KW-0812">Transmembrane</keyword>
<dbReference type="AlphaFoldDB" id="A0A4R1R264"/>
<sequence length="391" mass="44850">MDAGRGSRIMILYIVITAVTILLAGAVRIMPNGINHCLGNSPYNLSNKKWSRQQALNGLCLFSIFIILFGVSACRLNVGNDYAKYVEFMHLIAVGAYDYVPTEAGFNALVTVLYAVSGYENFLLVFAVFAFFTILFFLKAMYEQSDSFGFSFFLFMAFGFYFHTFNTVRYYFALALALYSIKYVLKKEWGKFILLVLLGATFHKSLLVIIPLYFLATLPWKKWQLALMAVFCSTFFFLQDFYLKAVVFLYPSYEDTEYLEGGVSWFNILRCTGVLVLALLYYKDAVKDSKRNRFYFYCNLGALVLYVCCSFLPIITRIGYYLNITQILFLPAIVSRIPDKRQKQFFTAAIVLAAVGYFAIYLMRAGNDGIRVLPYQTFMFHDMVPILSDMN</sequence>
<dbReference type="EMBL" id="SLUO01000004">
    <property type="protein sequence ID" value="TCL59455.1"/>
    <property type="molecule type" value="Genomic_DNA"/>
</dbReference>
<keyword evidence="3" id="KW-1185">Reference proteome</keyword>
<feature type="transmembrane region" description="Helical" evidence="1">
    <location>
        <begin position="223"/>
        <end position="243"/>
    </location>
</feature>
<dbReference type="Proteomes" id="UP000295718">
    <property type="component" value="Unassembled WGS sequence"/>
</dbReference>
<dbReference type="Pfam" id="PF14897">
    <property type="entry name" value="EpsG"/>
    <property type="match status" value="1"/>
</dbReference>
<proteinExistence type="predicted"/>
<reference evidence="2 3" key="1">
    <citation type="submission" date="2019-03" db="EMBL/GenBank/DDBJ databases">
        <title>Genomic Encyclopedia of Type Strains, Phase IV (KMG-IV): sequencing the most valuable type-strain genomes for metagenomic binning, comparative biology and taxonomic classification.</title>
        <authorList>
            <person name="Goeker M."/>
        </authorList>
    </citation>
    <scope>NUCLEOTIDE SEQUENCE [LARGE SCALE GENOMIC DNA]</scope>
    <source>
        <strain evidence="2 3">DSM 100556</strain>
    </source>
</reference>
<feature type="transmembrane region" description="Helical" evidence="1">
    <location>
        <begin position="345"/>
        <end position="363"/>
    </location>
</feature>
<dbReference type="GO" id="GO:0016740">
    <property type="term" value="F:transferase activity"/>
    <property type="evidence" value="ECO:0007669"/>
    <property type="project" value="UniProtKB-KW"/>
</dbReference>
<evidence type="ECO:0000313" key="2">
    <source>
        <dbReference type="EMBL" id="TCL59455.1"/>
    </source>
</evidence>
<name>A0A4R1R264_9FIRM</name>
<keyword evidence="1" id="KW-1133">Transmembrane helix</keyword>
<accession>A0A4R1R264</accession>
<feature type="transmembrane region" description="Helical" evidence="1">
    <location>
        <begin position="12"/>
        <end position="34"/>
    </location>
</feature>